<dbReference type="PANTHER" id="PTHR24221">
    <property type="entry name" value="ATP-BINDING CASSETTE SUB-FAMILY B"/>
    <property type="match status" value="1"/>
</dbReference>
<comment type="subcellular location">
    <subcellularLocation>
        <location evidence="1">Cell membrane</location>
        <topology evidence="1">Multi-pass membrane protein</topology>
    </subcellularLocation>
</comment>
<evidence type="ECO:0000259" key="9">
    <source>
        <dbReference type="PROSITE" id="PS50929"/>
    </source>
</evidence>
<dbReference type="InterPro" id="IPR003439">
    <property type="entry name" value="ABC_transporter-like_ATP-bd"/>
</dbReference>
<dbReference type="InterPro" id="IPR039421">
    <property type="entry name" value="Type_1_exporter"/>
</dbReference>
<keyword evidence="5 7" id="KW-1133">Transmembrane helix</keyword>
<evidence type="ECO:0000313" key="11">
    <source>
        <dbReference type="Proteomes" id="UP000672039"/>
    </source>
</evidence>
<keyword evidence="4 10" id="KW-0067">ATP-binding</keyword>
<dbReference type="PROSITE" id="PS50929">
    <property type="entry name" value="ABC_TM1F"/>
    <property type="match status" value="1"/>
</dbReference>
<dbReference type="InterPro" id="IPR003593">
    <property type="entry name" value="AAA+_ATPase"/>
</dbReference>
<organism evidence="10 11">
    <name type="scientific">Thiothrix litoralis</name>
    <dbReference type="NCBI Taxonomy" id="2891210"/>
    <lineage>
        <taxon>Bacteria</taxon>
        <taxon>Pseudomonadati</taxon>
        <taxon>Pseudomonadota</taxon>
        <taxon>Gammaproteobacteria</taxon>
        <taxon>Thiotrichales</taxon>
        <taxon>Thiotrichaceae</taxon>
        <taxon>Thiothrix</taxon>
    </lineage>
</organism>
<evidence type="ECO:0000256" key="4">
    <source>
        <dbReference type="ARBA" id="ARBA00022840"/>
    </source>
</evidence>
<dbReference type="InterPro" id="IPR036640">
    <property type="entry name" value="ABC1_TM_sf"/>
</dbReference>
<evidence type="ECO:0000259" key="8">
    <source>
        <dbReference type="PROSITE" id="PS50893"/>
    </source>
</evidence>
<name>A0ABX7WXU1_9GAMM</name>
<dbReference type="Proteomes" id="UP000672039">
    <property type="component" value="Chromosome"/>
</dbReference>
<dbReference type="Pfam" id="PF00664">
    <property type="entry name" value="ABC_membrane"/>
    <property type="match status" value="1"/>
</dbReference>
<evidence type="ECO:0000313" key="10">
    <source>
        <dbReference type="EMBL" id="QTR46439.1"/>
    </source>
</evidence>
<keyword evidence="11" id="KW-1185">Reference proteome</keyword>
<sequence>MINQQKNLSLKKLIARLWQHISPRRRRQFGLLLVLMVLASFAEIVSIGAVLPFLGVLTAPERVFEHAAAQPLIQALGLSEPEQLLLPLTIAFGVAAIVAGTMRLLLLWVSTRLSFATGADLSISIYRRTLYQPYAIHCARNSSEIINGISTKSNQVIYNTIVPILTLVSSSIMLVVILVALLAVNPVIALVAFGGFGLIYALIIRLTRKRLLAGSQRIAHESTQVIKSLQEGLGGIRDVLIDGNQATYCQVYRNADLPLRRAQGNNLFISSSPRFGMEALGMLLIALLAYSLAQQEDGVAKAIPVLGALALGAQRLLPVLQQAYGAWSQIRGGQMSLQDTIALLEQPLPAHADQPVSEALSFKQQIQLQQLAFRYSDATPWILRDINLTIPKGSRIGFIGATGSGKSTLIDIIMGLLPPTEGTLAIDGQVLTAENQRTWQQHIAHVPQSIFLADSTVAENIAFGIPKEQIDHGRVRLAAQQAQIAESIESWPEQYQTFVGERGIRLSGGQRQRIGIARALYKQADVIVFDEATSALDTETEQAVMQAIESLSNDLTLIIIAHRLTTLKNCTQIVELGDGHIKRIGSYQAIISDSVAIQSNDKEQQTHA</sequence>
<dbReference type="Pfam" id="PF00005">
    <property type="entry name" value="ABC_tran"/>
    <property type="match status" value="1"/>
</dbReference>
<dbReference type="RefSeq" id="WP_210222775.1">
    <property type="nucleotide sequence ID" value="NZ_CP072801.1"/>
</dbReference>
<dbReference type="PROSITE" id="PS00211">
    <property type="entry name" value="ABC_TRANSPORTER_1"/>
    <property type="match status" value="1"/>
</dbReference>
<dbReference type="Gene3D" id="1.20.1560.10">
    <property type="entry name" value="ABC transporter type 1, transmembrane domain"/>
    <property type="match status" value="1"/>
</dbReference>
<feature type="transmembrane region" description="Helical" evidence="7">
    <location>
        <begin position="29"/>
        <end position="54"/>
    </location>
</feature>
<gene>
    <name evidence="10" type="ORF">J9253_00285</name>
</gene>
<dbReference type="Gene3D" id="3.40.50.300">
    <property type="entry name" value="P-loop containing nucleotide triphosphate hydrolases"/>
    <property type="match status" value="1"/>
</dbReference>
<feature type="transmembrane region" description="Helical" evidence="7">
    <location>
        <begin position="156"/>
        <end position="181"/>
    </location>
</feature>
<dbReference type="GO" id="GO:0005524">
    <property type="term" value="F:ATP binding"/>
    <property type="evidence" value="ECO:0007669"/>
    <property type="project" value="UniProtKB-KW"/>
</dbReference>
<dbReference type="SMART" id="SM00382">
    <property type="entry name" value="AAA"/>
    <property type="match status" value="1"/>
</dbReference>
<feature type="transmembrane region" description="Helical" evidence="7">
    <location>
        <begin position="84"/>
        <end position="106"/>
    </location>
</feature>
<evidence type="ECO:0000256" key="6">
    <source>
        <dbReference type="ARBA" id="ARBA00023136"/>
    </source>
</evidence>
<feature type="transmembrane region" description="Helical" evidence="7">
    <location>
        <begin position="187"/>
        <end position="207"/>
    </location>
</feature>
<dbReference type="PROSITE" id="PS50893">
    <property type="entry name" value="ABC_TRANSPORTER_2"/>
    <property type="match status" value="1"/>
</dbReference>
<dbReference type="InterPro" id="IPR011527">
    <property type="entry name" value="ABC1_TM_dom"/>
</dbReference>
<feature type="domain" description="ABC transmembrane type-1" evidence="9">
    <location>
        <begin position="70"/>
        <end position="332"/>
    </location>
</feature>
<accession>A0ABX7WXU1</accession>
<keyword evidence="6 7" id="KW-0472">Membrane</keyword>
<dbReference type="SUPFAM" id="SSF52540">
    <property type="entry name" value="P-loop containing nucleoside triphosphate hydrolases"/>
    <property type="match status" value="1"/>
</dbReference>
<dbReference type="InterPro" id="IPR017871">
    <property type="entry name" value="ABC_transporter-like_CS"/>
</dbReference>
<dbReference type="InterPro" id="IPR027417">
    <property type="entry name" value="P-loop_NTPase"/>
</dbReference>
<evidence type="ECO:0000256" key="5">
    <source>
        <dbReference type="ARBA" id="ARBA00022989"/>
    </source>
</evidence>
<reference evidence="10 11" key="1">
    <citation type="submission" date="2021-04" db="EMBL/GenBank/DDBJ databases">
        <title>Genomics, taxonomy and metabolism of representatives of sulfur bacteria of the genus Thiothrix: Thiothrix fructosivorans QT, Thiothrix unzii A1T and three new species, Thiothrix subterranea sp. nov., Thiothrix litoralis sp. nov. and 'Candidatus Thiothrix anitrata' sp. nov.</title>
        <authorList>
            <person name="Ravin N.V."/>
            <person name="Smolyakov D."/>
            <person name="Rudenko T.S."/>
            <person name="Mardanov A.V."/>
            <person name="Beletsky A.V."/>
            <person name="Markov N.D."/>
            <person name="Fomenkov A.I."/>
            <person name="Roberts R.J."/>
            <person name="Karnachuk O.V."/>
            <person name="Novikov A."/>
            <person name="Grabovich M.Y."/>
        </authorList>
    </citation>
    <scope>NUCLEOTIDE SEQUENCE [LARGE SCALE GENOMIC DNA]</scope>
    <source>
        <strain evidence="10 11">AS</strain>
    </source>
</reference>
<dbReference type="SUPFAM" id="SSF90123">
    <property type="entry name" value="ABC transporter transmembrane region"/>
    <property type="match status" value="1"/>
</dbReference>
<protein>
    <submittedName>
        <fullName evidence="10">ABC transporter ATP-binding protein</fullName>
    </submittedName>
</protein>
<evidence type="ECO:0000256" key="7">
    <source>
        <dbReference type="SAM" id="Phobius"/>
    </source>
</evidence>
<dbReference type="EMBL" id="CP072801">
    <property type="protein sequence ID" value="QTR46439.1"/>
    <property type="molecule type" value="Genomic_DNA"/>
</dbReference>
<dbReference type="PANTHER" id="PTHR24221:SF654">
    <property type="entry name" value="ATP-BINDING CASSETTE SUB-FAMILY B MEMBER 6"/>
    <property type="match status" value="1"/>
</dbReference>
<evidence type="ECO:0000256" key="2">
    <source>
        <dbReference type="ARBA" id="ARBA00022692"/>
    </source>
</evidence>
<proteinExistence type="predicted"/>
<keyword evidence="2 7" id="KW-0812">Transmembrane</keyword>
<evidence type="ECO:0000256" key="3">
    <source>
        <dbReference type="ARBA" id="ARBA00022741"/>
    </source>
</evidence>
<keyword evidence="3" id="KW-0547">Nucleotide-binding</keyword>
<feature type="domain" description="ABC transporter" evidence="8">
    <location>
        <begin position="366"/>
        <end position="603"/>
    </location>
</feature>
<evidence type="ECO:0000256" key="1">
    <source>
        <dbReference type="ARBA" id="ARBA00004651"/>
    </source>
</evidence>